<gene>
    <name evidence="1" type="ORF">DEO72_LG5g1133</name>
</gene>
<reference evidence="1 2" key="1">
    <citation type="submission" date="2019-04" db="EMBL/GenBank/DDBJ databases">
        <title>An improved genome assembly and genetic linkage map for asparagus bean, Vigna unguiculata ssp. sesquipedialis.</title>
        <authorList>
            <person name="Xia Q."/>
            <person name="Zhang R."/>
            <person name="Dong Y."/>
        </authorList>
    </citation>
    <scope>NUCLEOTIDE SEQUENCE [LARGE SCALE GENOMIC DNA]</scope>
    <source>
        <tissue evidence="1">Leaf</tissue>
    </source>
</reference>
<dbReference type="AlphaFoldDB" id="A0A4D6LVW1"/>
<sequence>MAEEEDDVSRKLMVRNRCKIDYIVQVNGLLRPRHSYRIGVTPFWWCVEMVKPLDINGVLLKHTLSQWVPKHEKFNSLVCGVIRTVTNMPFRLLDSLDNLNQYNWSRSITLRQDQNASTITVARSVAILQLLVCRLLSLGSFEGDVIFPRILSWPSLMIRTHKIKSAFEYNKIVLDWELTEEERNIDVVRDALNIAEDGIKKRGIDDMSFTEFKQWCKRKLIRNYKVVRQLEDQLSSMEEKYARGGEKPDASFFHQHQASSFHKGDAFGVEEPQSCNYDQPEQCTFEYNHYGMEIIPVIEPENCSLDVDFSQLYQILVLENDRKVVVNINHQILTTIECCGFCPLGKPCNITIVVEDSRKAKAKRRVWSLGDYNTFLTRGLISVNNILTVDFVLLQ</sequence>
<name>A0A4D6LVW1_VIGUN</name>
<keyword evidence="2" id="KW-1185">Reference proteome</keyword>
<accession>A0A4D6LVW1</accession>
<evidence type="ECO:0000313" key="2">
    <source>
        <dbReference type="Proteomes" id="UP000501690"/>
    </source>
</evidence>
<proteinExistence type="predicted"/>
<organism evidence="1 2">
    <name type="scientific">Vigna unguiculata</name>
    <name type="common">Cowpea</name>
    <dbReference type="NCBI Taxonomy" id="3917"/>
    <lineage>
        <taxon>Eukaryota</taxon>
        <taxon>Viridiplantae</taxon>
        <taxon>Streptophyta</taxon>
        <taxon>Embryophyta</taxon>
        <taxon>Tracheophyta</taxon>
        <taxon>Spermatophyta</taxon>
        <taxon>Magnoliopsida</taxon>
        <taxon>eudicotyledons</taxon>
        <taxon>Gunneridae</taxon>
        <taxon>Pentapetalae</taxon>
        <taxon>rosids</taxon>
        <taxon>fabids</taxon>
        <taxon>Fabales</taxon>
        <taxon>Fabaceae</taxon>
        <taxon>Papilionoideae</taxon>
        <taxon>50 kb inversion clade</taxon>
        <taxon>NPAAA clade</taxon>
        <taxon>indigoferoid/millettioid clade</taxon>
        <taxon>Phaseoleae</taxon>
        <taxon>Vigna</taxon>
    </lineage>
</organism>
<evidence type="ECO:0000313" key="1">
    <source>
        <dbReference type="EMBL" id="QCD93062.1"/>
    </source>
</evidence>
<protein>
    <submittedName>
        <fullName evidence="1">Uncharacterized protein</fullName>
    </submittedName>
</protein>
<dbReference type="EMBL" id="CP039349">
    <property type="protein sequence ID" value="QCD93062.1"/>
    <property type="molecule type" value="Genomic_DNA"/>
</dbReference>
<dbReference type="Proteomes" id="UP000501690">
    <property type="component" value="Linkage Group LG5"/>
</dbReference>